<dbReference type="Proteomes" id="UP000178319">
    <property type="component" value="Unassembled WGS sequence"/>
</dbReference>
<reference evidence="13 14" key="1">
    <citation type="journal article" date="2016" name="Nat. Commun.">
        <title>Thousands of microbial genomes shed light on interconnected biogeochemical processes in an aquifer system.</title>
        <authorList>
            <person name="Anantharaman K."/>
            <person name="Brown C.T."/>
            <person name="Hug L.A."/>
            <person name="Sharon I."/>
            <person name="Castelle C.J."/>
            <person name="Probst A.J."/>
            <person name="Thomas B.C."/>
            <person name="Singh A."/>
            <person name="Wilkins M.J."/>
            <person name="Karaoz U."/>
            <person name="Brodie E.L."/>
            <person name="Williams K.H."/>
            <person name="Hubbard S.S."/>
            <person name="Banfield J.F."/>
        </authorList>
    </citation>
    <scope>NUCLEOTIDE SEQUENCE [LARGE SCALE GENOMIC DNA]</scope>
</reference>
<dbReference type="InterPro" id="IPR046938">
    <property type="entry name" value="DNA_clamp_sf"/>
</dbReference>
<dbReference type="Pfam" id="PF00712">
    <property type="entry name" value="DNA_pol3_beta"/>
    <property type="match status" value="1"/>
</dbReference>
<dbReference type="SMART" id="SM00480">
    <property type="entry name" value="POL3Bc"/>
    <property type="match status" value="1"/>
</dbReference>
<dbReference type="Gene3D" id="3.70.10.10">
    <property type="match status" value="1"/>
</dbReference>
<gene>
    <name evidence="13" type="ORF">A3D26_00315</name>
</gene>
<evidence type="ECO:0000256" key="4">
    <source>
        <dbReference type="ARBA" id="ARBA00022679"/>
    </source>
</evidence>
<dbReference type="EMBL" id="MHBZ01000033">
    <property type="protein sequence ID" value="OGY10529.1"/>
    <property type="molecule type" value="Genomic_DNA"/>
</dbReference>
<comment type="caution">
    <text evidence="13">The sequence shown here is derived from an EMBL/GenBank/DDBJ whole genome shotgun (WGS) entry which is preliminary data.</text>
</comment>
<dbReference type="InterPro" id="IPR001001">
    <property type="entry name" value="DNA_polIII_beta"/>
</dbReference>
<dbReference type="PANTHER" id="PTHR30478:SF0">
    <property type="entry name" value="BETA SLIDING CLAMP"/>
    <property type="match status" value="1"/>
</dbReference>
<dbReference type="SUPFAM" id="SSF55979">
    <property type="entry name" value="DNA clamp"/>
    <property type="match status" value="3"/>
</dbReference>
<name>A0A1G1V568_9BACT</name>
<dbReference type="Pfam" id="PF02767">
    <property type="entry name" value="DNA_pol3_beta_2"/>
    <property type="match status" value="1"/>
</dbReference>
<keyword evidence="5 9" id="KW-0548">Nucleotidyltransferase</keyword>
<organism evidence="13 14">
    <name type="scientific">Candidatus Blackburnbacteria bacterium RIFCSPHIGHO2_02_FULL_44_20</name>
    <dbReference type="NCBI Taxonomy" id="1797516"/>
    <lineage>
        <taxon>Bacteria</taxon>
        <taxon>Candidatus Blackburniibacteriota</taxon>
    </lineage>
</organism>
<sequence length="372" mass="40700">MKLSVLQEDLLKSVALASKFTSSKAQLPILGNILLRAKEGKLQLAATNLETGISTKLPAKIEKEGEITVPAKIILELISHFRPGQVLLEEEKGQLKVSSQNAKASVSGLSTKEFPNVPNSLNKKSFSLKKETISVLSKEVCFAAASMDTRPVLSGVYIKIGNNPVAVATDGFRLSYKDLKSENSVVLKDKERTSFLLPATIIQELGKSLNPQSEDINVELNDKEGQIIFESEEAVLTARLIEGQFPDYQKVLPKGWSVKTEISKDELLQGVKAASVFAKEAGSVIKLSFKKDGLSISSESNLYGSEEISIDSRVEGEELTIAFNYKFVLDFLNSITGDSVLIQTQSATSPTLFQNTKDDSYKHIIMPVRLQS</sequence>
<dbReference type="GO" id="GO:0008408">
    <property type="term" value="F:3'-5' exonuclease activity"/>
    <property type="evidence" value="ECO:0007669"/>
    <property type="project" value="InterPro"/>
</dbReference>
<dbReference type="GO" id="GO:0003887">
    <property type="term" value="F:DNA-directed DNA polymerase activity"/>
    <property type="evidence" value="ECO:0007669"/>
    <property type="project" value="UniProtKB-UniRule"/>
</dbReference>
<evidence type="ECO:0000256" key="6">
    <source>
        <dbReference type="ARBA" id="ARBA00022705"/>
    </source>
</evidence>
<evidence type="ECO:0000256" key="7">
    <source>
        <dbReference type="ARBA" id="ARBA00022932"/>
    </source>
</evidence>
<keyword evidence="8" id="KW-0238">DNA-binding</keyword>
<evidence type="ECO:0000259" key="11">
    <source>
        <dbReference type="Pfam" id="PF02767"/>
    </source>
</evidence>
<dbReference type="GO" id="GO:0005737">
    <property type="term" value="C:cytoplasm"/>
    <property type="evidence" value="ECO:0007669"/>
    <property type="project" value="UniProtKB-SubCell"/>
</dbReference>
<dbReference type="CDD" id="cd00140">
    <property type="entry name" value="beta_clamp"/>
    <property type="match status" value="1"/>
</dbReference>
<keyword evidence="3 9" id="KW-0963">Cytoplasm</keyword>
<dbReference type="PIRSF" id="PIRSF000804">
    <property type="entry name" value="DNA_pol_III_b"/>
    <property type="match status" value="1"/>
</dbReference>
<dbReference type="STRING" id="1797516.A3D26_00315"/>
<dbReference type="InterPro" id="IPR022634">
    <property type="entry name" value="DNA_polIII_beta_N"/>
</dbReference>
<evidence type="ECO:0000313" key="14">
    <source>
        <dbReference type="Proteomes" id="UP000178319"/>
    </source>
</evidence>
<dbReference type="NCBIfam" id="TIGR00663">
    <property type="entry name" value="dnan"/>
    <property type="match status" value="1"/>
</dbReference>
<evidence type="ECO:0000256" key="5">
    <source>
        <dbReference type="ARBA" id="ARBA00022695"/>
    </source>
</evidence>
<evidence type="ECO:0000256" key="2">
    <source>
        <dbReference type="ARBA" id="ARBA00010752"/>
    </source>
</evidence>
<dbReference type="Pfam" id="PF02768">
    <property type="entry name" value="DNA_pol3_beta_3"/>
    <property type="match status" value="1"/>
</dbReference>
<evidence type="ECO:0000256" key="3">
    <source>
        <dbReference type="ARBA" id="ARBA00022490"/>
    </source>
</evidence>
<keyword evidence="7 9" id="KW-0239">DNA-directed DNA polymerase</keyword>
<feature type="domain" description="DNA polymerase III beta sliding clamp central" evidence="11">
    <location>
        <begin position="128"/>
        <end position="247"/>
    </location>
</feature>
<dbReference type="GO" id="GO:0003677">
    <property type="term" value="F:DNA binding"/>
    <property type="evidence" value="ECO:0007669"/>
    <property type="project" value="UniProtKB-UniRule"/>
</dbReference>
<comment type="similarity">
    <text evidence="2 9">Belongs to the beta sliding clamp family.</text>
</comment>
<evidence type="ECO:0000259" key="12">
    <source>
        <dbReference type="Pfam" id="PF02768"/>
    </source>
</evidence>
<dbReference type="Gene3D" id="3.10.150.10">
    <property type="entry name" value="DNA Polymerase III, subunit A, domain 2"/>
    <property type="match status" value="1"/>
</dbReference>
<dbReference type="InterPro" id="IPR022637">
    <property type="entry name" value="DNA_polIII_beta_cen"/>
</dbReference>
<dbReference type="InterPro" id="IPR022635">
    <property type="entry name" value="DNA_polIII_beta_C"/>
</dbReference>
<evidence type="ECO:0000256" key="9">
    <source>
        <dbReference type="PIRNR" id="PIRNR000804"/>
    </source>
</evidence>
<dbReference type="GO" id="GO:0009360">
    <property type="term" value="C:DNA polymerase III complex"/>
    <property type="evidence" value="ECO:0007669"/>
    <property type="project" value="InterPro"/>
</dbReference>
<dbReference type="AlphaFoldDB" id="A0A1G1V568"/>
<comment type="subcellular location">
    <subcellularLocation>
        <location evidence="1 9">Cytoplasm</location>
    </subcellularLocation>
</comment>
<accession>A0A1G1V568</accession>
<proteinExistence type="inferred from homology"/>
<feature type="domain" description="DNA polymerase III beta sliding clamp N-terminal" evidence="10">
    <location>
        <begin position="1"/>
        <end position="118"/>
    </location>
</feature>
<dbReference type="PANTHER" id="PTHR30478">
    <property type="entry name" value="DNA POLYMERASE III SUBUNIT BETA"/>
    <property type="match status" value="1"/>
</dbReference>
<protein>
    <recommendedName>
        <fullName evidence="9">Beta sliding clamp</fullName>
    </recommendedName>
</protein>
<evidence type="ECO:0000256" key="8">
    <source>
        <dbReference type="ARBA" id="ARBA00023125"/>
    </source>
</evidence>
<keyword evidence="6 9" id="KW-0235">DNA replication</keyword>
<comment type="subunit">
    <text evidence="9">Forms a ring-shaped head-to-tail homodimer around DNA.</text>
</comment>
<comment type="function">
    <text evidence="9">Confers DNA tethering and processivity to DNA polymerases and other proteins. Acts as a clamp, forming a ring around DNA (a reaction catalyzed by the clamp-loading complex) which diffuses in an ATP-independent manner freely and bidirectionally along dsDNA. Initially characterized for its ability to contact the catalytic subunit of DNA polymerase III (Pol III), a complex, multichain enzyme responsible for most of the replicative synthesis in bacteria; Pol III exhibits 3'-5' exonuclease proofreading activity. The beta chain is required for initiation of replication as well as for processivity of DNA replication.</text>
</comment>
<feature type="domain" description="DNA polymerase III beta sliding clamp C-terminal" evidence="12">
    <location>
        <begin position="250"/>
        <end position="369"/>
    </location>
</feature>
<evidence type="ECO:0000259" key="10">
    <source>
        <dbReference type="Pfam" id="PF00712"/>
    </source>
</evidence>
<keyword evidence="4 9" id="KW-0808">Transferase</keyword>
<dbReference type="GO" id="GO:0006271">
    <property type="term" value="P:DNA strand elongation involved in DNA replication"/>
    <property type="evidence" value="ECO:0007669"/>
    <property type="project" value="TreeGrafter"/>
</dbReference>
<evidence type="ECO:0000256" key="1">
    <source>
        <dbReference type="ARBA" id="ARBA00004496"/>
    </source>
</evidence>
<evidence type="ECO:0000313" key="13">
    <source>
        <dbReference type="EMBL" id="OGY10529.1"/>
    </source>
</evidence>